<dbReference type="EMBL" id="AP023081">
    <property type="protein sequence ID" value="BCD83781.1"/>
    <property type="molecule type" value="Genomic_DNA"/>
</dbReference>
<dbReference type="SUPFAM" id="SSF50447">
    <property type="entry name" value="Translation proteins"/>
    <property type="match status" value="1"/>
</dbReference>
<sequence length="75" mass="8421">MSVFAMHTRALFDEAPYQRTFTARVLAVSDQGVALDQTLFYPTGGGQPGTRATCCCRMVRWWRWSAPSATRCCAR</sequence>
<reference evidence="1" key="1">
    <citation type="submission" date="2020-05" db="EMBL/GenBank/DDBJ databases">
        <title>Complete genome sequence of Pseudomonas sp. Sm006.</title>
        <authorList>
            <person name="Takeuchi K."/>
            <person name="Someya N."/>
        </authorList>
    </citation>
    <scope>NUCLEOTIDE SEQUENCE</scope>
    <source>
        <strain evidence="1">Sm006</strain>
    </source>
</reference>
<keyword evidence="2" id="KW-1185">Reference proteome</keyword>
<accession>A0ABM7L2T0</accession>
<protein>
    <submittedName>
        <fullName evidence="1">Uncharacterized protein</fullName>
    </submittedName>
</protein>
<organism evidence="1 2">
    <name type="scientific">Pseudomonas solani</name>
    <dbReference type="NCBI Taxonomy" id="2731552"/>
    <lineage>
        <taxon>Bacteria</taxon>
        <taxon>Pseudomonadati</taxon>
        <taxon>Pseudomonadota</taxon>
        <taxon>Gammaproteobacteria</taxon>
        <taxon>Pseudomonadales</taxon>
        <taxon>Pseudomonadaceae</taxon>
        <taxon>Pseudomonas</taxon>
    </lineage>
</organism>
<evidence type="ECO:0000313" key="2">
    <source>
        <dbReference type="Proteomes" id="UP001064896"/>
    </source>
</evidence>
<gene>
    <name evidence="1" type="ORF">PSm6_01880</name>
</gene>
<dbReference type="Proteomes" id="UP001064896">
    <property type="component" value="Chromosome"/>
</dbReference>
<proteinExistence type="predicted"/>
<dbReference type="Gene3D" id="2.40.30.130">
    <property type="match status" value="1"/>
</dbReference>
<evidence type="ECO:0000313" key="1">
    <source>
        <dbReference type="EMBL" id="BCD83781.1"/>
    </source>
</evidence>
<name>A0ABM7L2T0_9PSED</name>
<dbReference type="InterPro" id="IPR009000">
    <property type="entry name" value="Transl_B-barrel_sf"/>
</dbReference>